<organism evidence="3 4">
    <name type="scientific">Meloidogyne hapla</name>
    <name type="common">Root-knot nematode worm</name>
    <dbReference type="NCBI Taxonomy" id="6305"/>
    <lineage>
        <taxon>Eukaryota</taxon>
        <taxon>Metazoa</taxon>
        <taxon>Ecdysozoa</taxon>
        <taxon>Nematoda</taxon>
        <taxon>Chromadorea</taxon>
        <taxon>Rhabditida</taxon>
        <taxon>Tylenchina</taxon>
        <taxon>Tylenchomorpha</taxon>
        <taxon>Tylenchoidea</taxon>
        <taxon>Meloidogynidae</taxon>
        <taxon>Meloidogyninae</taxon>
        <taxon>Meloidogyne</taxon>
    </lineage>
</organism>
<protein>
    <submittedName>
        <fullName evidence="4">Uncharacterized protein</fullName>
    </submittedName>
</protein>
<name>A0A1I8BLY8_MELHA</name>
<accession>A0A1I8BLY8</accession>
<sequence length="138" mass="16324">MNKFIFVLLVFFAIKQLEHMLTFGMKRSGGNMNESPKDKGKQIASPRQLRQSLPKHPTTDFNLFEMSVLIHILQSINLTTITNPTINSYDLYLIINHYGTWYFSTKYPELTYKNNTFNHYMKDNFNDIYARLKNVNKF</sequence>
<dbReference type="Proteomes" id="UP000095281">
    <property type="component" value="Unplaced"/>
</dbReference>
<keyword evidence="2" id="KW-0732">Signal</keyword>
<dbReference type="AlphaFoldDB" id="A0A1I8BLY8"/>
<feature type="chain" id="PRO_5009315935" evidence="2">
    <location>
        <begin position="21"/>
        <end position="138"/>
    </location>
</feature>
<evidence type="ECO:0000256" key="2">
    <source>
        <dbReference type="SAM" id="SignalP"/>
    </source>
</evidence>
<keyword evidence="3" id="KW-1185">Reference proteome</keyword>
<evidence type="ECO:0000313" key="3">
    <source>
        <dbReference type="Proteomes" id="UP000095281"/>
    </source>
</evidence>
<feature type="region of interest" description="Disordered" evidence="1">
    <location>
        <begin position="28"/>
        <end position="56"/>
    </location>
</feature>
<evidence type="ECO:0000313" key="4">
    <source>
        <dbReference type="WBParaSite" id="MhA1_Contig316.frz3.gene2"/>
    </source>
</evidence>
<proteinExistence type="predicted"/>
<reference evidence="4" key="1">
    <citation type="submission" date="2016-11" db="UniProtKB">
        <authorList>
            <consortium name="WormBaseParasite"/>
        </authorList>
    </citation>
    <scope>IDENTIFICATION</scope>
</reference>
<dbReference type="WBParaSite" id="MhA1_Contig316.frz3.gene2">
    <property type="protein sequence ID" value="MhA1_Contig316.frz3.gene2"/>
    <property type="gene ID" value="MhA1_Contig316.frz3.gene2"/>
</dbReference>
<feature type="signal peptide" evidence="2">
    <location>
        <begin position="1"/>
        <end position="20"/>
    </location>
</feature>
<evidence type="ECO:0000256" key="1">
    <source>
        <dbReference type="SAM" id="MobiDB-lite"/>
    </source>
</evidence>